<keyword evidence="4" id="KW-1003">Cell membrane</keyword>
<feature type="transmembrane region" description="Helical" evidence="8">
    <location>
        <begin position="244"/>
        <end position="266"/>
    </location>
</feature>
<comment type="subcellular location">
    <subcellularLocation>
        <location evidence="1">Cell membrane</location>
        <topology evidence="1">Multi-pass membrane protein</topology>
    </subcellularLocation>
</comment>
<dbReference type="InterPro" id="IPR037185">
    <property type="entry name" value="EmrE-like"/>
</dbReference>
<organism evidence="10 11">
    <name type="scientific">Microbacterium mitrae</name>
    <dbReference type="NCBI Taxonomy" id="664640"/>
    <lineage>
        <taxon>Bacteria</taxon>
        <taxon>Bacillati</taxon>
        <taxon>Actinomycetota</taxon>
        <taxon>Actinomycetes</taxon>
        <taxon>Micrococcales</taxon>
        <taxon>Microbacteriaceae</taxon>
        <taxon>Microbacterium</taxon>
    </lineage>
</organism>
<evidence type="ECO:0000256" key="3">
    <source>
        <dbReference type="ARBA" id="ARBA00022448"/>
    </source>
</evidence>
<keyword evidence="3" id="KW-0813">Transport</keyword>
<keyword evidence="5 8" id="KW-0812">Transmembrane</keyword>
<keyword evidence="11" id="KW-1185">Reference proteome</keyword>
<keyword evidence="7 8" id="KW-0472">Membrane</keyword>
<feature type="transmembrane region" description="Helical" evidence="8">
    <location>
        <begin position="131"/>
        <end position="148"/>
    </location>
</feature>
<evidence type="ECO:0000313" key="10">
    <source>
        <dbReference type="EMBL" id="TXK06240.1"/>
    </source>
</evidence>
<evidence type="ECO:0000256" key="2">
    <source>
        <dbReference type="ARBA" id="ARBA00007362"/>
    </source>
</evidence>
<evidence type="ECO:0000256" key="8">
    <source>
        <dbReference type="SAM" id="Phobius"/>
    </source>
</evidence>
<dbReference type="RefSeq" id="WP_147825049.1">
    <property type="nucleotide sequence ID" value="NZ_BAAARG010000001.1"/>
</dbReference>
<evidence type="ECO:0000256" key="6">
    <source>
        <dbReference type="ARBA" id="ARBA00022989"/>
    </source>
</evidence>
<dbReference type="PANTHER" id="PTHR22911:SF137">
    <property type="entry name" value="SOLUTE CARRIER FAMILY 35 MEMBER G2-RELATED"/>
    <property type="match status" value="1"/>
</dbReference>
<protein>
    <submittedName>
        <fullName evidence="10">EamA family transporter RarD</fullName>
    </submittedName>
</protein>
<dbReference type="Proteomes" id="UP000321196">
    <property type="component" value="Unassembled WGS sequence"/>
</dbReference>
<dbReference type="InterPro" id="IPR000620">
    <property type="entry name" value="EamA_dom"/>
</dbReference>
<reference evidence="10 11" key="1">
    <citation type="submission" date="2019-08" db="EMBL/GenBank/DDBJ databases">
        <authorList>
            <person name="Dong K."/>
        </authorList>
    </citation>
    <scope>NUCLEOTIDE SEQUENCE [LARGE SCALE GENOMIC DNA]</scope>
    <source>
        <strain evidence="10 11">M4-8</strain>
    </source>
</reference>
<name>A0A5C8HQ26_9MICO</name>
<evidence type="ECO:0000256" key="4">
    <source>
        <dbReference type="ARBA" id="ARBA00022475"/>
    </source>
</evidence>
<evidence type="ECO:0000259" key="9">
    <source>
        <dbReference type="Pfam" id="PF00892"/>
    </source>
</evidence>
<dbReference type="PANTHER" id="PTHR22911">
    <property type="entry name" value="ACYL-MALONYL CONDENSING ENZYME-RELATED"/>
    <property type="match status" value="1"/>
</dbReference>
<sequence length="310" mass="33824">MRTNDLRERKLGFGFGLAAYLLWGFLPLYFLTLAPTGPWEIVAMRIFFSLAFCVILIAVTRSWGRLRAIFASPRTVWLTVIAGILIYVNWQVFVLATLTGHIVETSLGYFINPIVTILLGVFVLRERLRPLQWAAIALVAVAVTIIVIGLGSFPWIALALAGSFGLYGLIKKQIGPRVDAVSGLTLESLWLVPIAAAQLIWVGGTVGITFGNISTMHTLLLMFAGIATAVPLLLFAAATRRTTLTVIGILQFITPLMQFATGVWIMGEPMPVERWIGFGVVWMALALFVADSLIAARRGRATEPVVAITP</sequence>
<dbReference type="InterPro" id="IPR004626">
    <property type="entry name" value="RarD"/>
</dbReference>
<feature type="transmembrane region" description="Helical" evidence="8">
    <location>
        <begin position="12"/>
        <end position="30"/>
    </location>
</feature>
<keyword evidence="6 8" id="KW-1133">Transmembrane helix</keyword>
<dbReference type="Pfam" id="PF00892">
    <property type="entry name" value="EamA"/>
    <property type="match status" value="1"/>
</dbReference>
<feature type="transmembrane region" description="Helical" evidence="8">
    <location>
        <begin position="190"/>
        <end position="213"/>
    </location>
</feature>
<gene>
    <name evidence="10" type="primary">rarD</name>
    <name evidence="10" type="ORF">FVP60_04585</name>
</gene>
<dbReference type="AlphaFoldDB" id="A0A5C8HQ26"/>
<feature type="transmembrane region" description="Helical" evidence="8">
    <location>
        <begin position="76"/>
        <end position="100"/>
    </location>
</feature>
<dbReference type="NCBIfam" id="TIGR00688">
    <property type="entry name" value="rarD"/>
    <property type="match status" value="1"/>
</dbReference>
<proteinExistence type="inferred from homology"/>
<feature type="transmembrane region" description="Helical" evidence="8">
    <location>
        <begin position="272"/>
        <end position="290"/>
    </location>
</feature>
<comment type="caution">
    <text evidence="10">The sequence shown here is derived from an EMBL/GenBank/DDBJ whole genome shotgun (WGS) entry which is preliminary data.</text>
</comment>
<dbReference type="GO" id="GO:0005886">
    <property type="term" value="C:plasma membrane"/>
    <property type="evidence" value="ECO:0007669"/>
    <property type="project" value="UniProtKB-SubCell"/>
</dbReference>
<feature type="transmembrane region" description="Helical" evidence="8">
    <location>
        <begin position="219"/>
        <end position="237"/>
    </location>
</feature>
<evidence type="ECO:0000313" key="11">
    <source>
        <dbReference type="Proteomes" id="UP000321196"/>
    </source>
</evidence>
<feature type="transmembrane region" description="Helical" evidence="8">
    <location>
        <begin position="42"/>
        <end position="64"/>
    </location>
</feature>
<feature type="transmembrane region" description="Helical" evidence="8">
    <location>
        <begin position="154"/>
        <end position="170"/>
    </location>
</feature>
<evidence type="ECO:0000256" key="7">
    <source>
        <dbReference type="ARBA" id="ARBA00023136"/>
    </source>
</evidence>
<dbReference type="OrthoDB" id="369870at2"/>
<feature type="transmembrane region" description="Helical" evidence="8">
    <location>
        <begin position="106"/>
        <end position="124"/>
    </location>
</feature>
<feature type="domain" description="EamA" evidence="9">
    <location>
        <begin position="12"/>
        <end position="147"/>
    </location>
</feature>
<evidence type="ECO:0000256" key="1">
    <source>
        <dbReference type="ARBA" id="ARBA00004651"/>
    </source>
</evidence>
<comment type="similarity">
    <text evidence="2">Belongs to the EamA transporter family.</text>
</comment>
<dbReference type="EMBL" id="VRSW01000001">
    <property type="protein sequence ID" value="TXK06240.1"/>
    <property type="molecule type" value="Genomic_DNA"/>
</dbReference>
<evidence type="ECO:0000256" key="5">
    <source>
        <dbReference type="ARBA" id="ARBA00022692"/>
    </source>
</evidence>
<dbReference type="SUPFAM" id="SSF103481">
    <property type="entry name" value="Multidrug resistance efflux transporter EmrE"/>
    <property type="match status" value="2"/>
</dbReference>
<accession>A0A5C8HQ26</accession>